<feature type="repeat" description="TPR" evidence="3">
    <location>
        <begin position="101"/>
        <end position="134"/>
    </location>
</feature>
<evidence type="ECO:0000256" key="1">
    <source>
        <dbReference type="ARBA" id="ARBA00022737"/>
    </source>
</evidence>
<dbReference type="Proteomes" id="UP001215956">
    <property type="component" value="Unassembled WGS sequence"/>
</dbReference>
<sequence>MHIKISQKFSVFHSLPAECRIKTRSEPIFAVLILAVLAITPVNGQLSTGEYNEVLGIVRDRLDPPSAEEWFLRGGTFANQGAHETSLECYEKAIQLNSSRPEFWNEAGISLSNLGRDDEALIYFEVALQLDPKFKYAWNNKGNVFLRWGKYDEAIRCFDEGLRIDPSNGILAMNRKIAISRKEEAKRKLSIQPGIGGSIRIPAWYIDEMGNKGEPIRLY</sequence>
<evidence type="ECO:0000313" key="4">
    <source>
        <dbReference type="EMBL" id="MDF0592197.1"/>
    </source>
</evidence>
<dbReference type="InterPro" id="IPR019734">
    <property type="entry name" value="TPR_rpt"/>
</dbReference>
<dbReference type="Pfam" id="PF07719">
    <property type="entry name" value="TPR_2"/>
    <property type="match status" value="1"/>
</dbReference>
<name>A0ABT5XCC1_9EURY</name>
<dbReference type="Pfam" id="PF13181">
    <property type="entry name" value="TPR_8"/>
    <property type="match status" value="1"/>
</dbReference>
<dbReference type="InterPro" id="IPR051685">
    <property type="entry name" value="Ycf3/AcsC/BcsC/TPR_MFPF"/>
</dbReference>
<organism evidence="4 5">
    <name type="scientific">Candidatus Methanocrinis alkalitolerans</name>
    <dbReference type="NCBI Taxonomy" id="3033395"/>
    <lineage>
        <taxon>Archaea</taxon>
        <taxon>Methanobacteriati</taxon>
        <taxon>Methanobacteriota</taxon>
        <taxon>Stenosarchaea group</taxon>
        <taxon>Methanomicrobia</taxon>
        <taxon>Methanotrichales</taxon>
        <taxon>Methanotrichaceae</taxon>
        <taxon>Methanocrinis</taxon>
    </lineage>
</organism>
<comment type="caution">
    <text evidence="4">The sequence shown here is derived from an EMBL/GenBank/DDBJ whole genome shotgun (WGS) entry which is preliminary data.</text>
</comment>
<evidence type="ECO:0000256" key="2">
    <source>
        <dbReference type="ARBA" id="ARBA00022803"/>
    </source>
</evidence>
<evidence type="ECO:0000313" key="5">
    <source>
        <dbReference type="Proteomes" id="UP001215956"/>
    </source>
</evidence>
<dbReference type="PANTHER" id="PTHR44943">
    <property type="entry name" value="CELLULOSE SYNTHASE OPERON PROTEIN C"/>
    <property type="match status" value="1"/>
</dbReference>
<accession>A0ABT5XCC1</accession>
<feature type="repeat" description="TPR" evidence="3">
    <location>
        <begin position="135"/>
        <end position="168"/>
    </location>
</feature>
<dbReference type="EMBL" id="JARFPL010000002">
    <property type="protein sequence ID" value="MDF0592197.1"/>
    <property type="molecule type" value="Genomic_DNA"/>
</dbReference>
<evidence type="ECO:0000256" key="3">
    <source>
        <dbReference type="PROSITE-ProRule" id="PRU00339"/>
    </source>
</evidence>
<dbReference type="Gene3D" id="1.25.40.10">
    <property type="entry name" value="Tetratricopeptide repeat domain"/>
    <property type="match status" value="1"/>
</dbReference>
<protein>
    <submittedName>
        <fullName evidence="4">Tetratricopeptide repeat protein</fullName>
    </submittedName>
</protein>
<dbReference type="SUPFAM" id="SSF48452">
    <property type="entry name" value="TPR-like"/>
    <property type="match status" value="1"/>
</dbReference>
<dbReference type="InterPro" id="IPR013105">
    <property type="entry name" value="TPR_2"/>
</dbReference>
<dbReference type="PROSITE" id="PS50293">
    <property type="entry name" value="TPR_REGION"/>
    <property type="match status" value="1"/>
</dbReference>
<gene>
    <name evidence="4" type="ORF">P0O24_01180</name>
</gene>
<dbReference type="PANTHER" id="PTHR44943:SF8">
    <property type="entry name" value="TPR REPEAT-CONTAINING PROTEIN MJ0263"/>
    <property type="match status" value="1"/>
</dbReference>
<feature type="repeat" description="TPR" evidence="3">
    <location>
        <begin position="67"/>
        <end position="100"/>
    </location>
</feature>
<dbReference type="Pfam" id="PF00515">
    <property type="entry name" value="TPR_1"/>
    <property type="match status" value="1"/>
</dbReference>
<dbReference type="InterPro" id="IPR011990">
    <property type="entry name" value="TPR-like_helical_dom_sf"/>
</dbReference>
<keyword evidence="1" id="KW-0677">Repeat</keyword>
<dbReference type="SMART" id="SM00028">
    <property type="entry name" value="TPR"/>
    <property type="match status" value="3"/>
</dbReference>
<proteinExistence type="predicted"/>
<dbReference type="RefSeq" id="WP_316967906.1">
    <property type="nucleotide sequence ID" value="NZ_JARFPL010000002.1"/>
</dbReference>
<dbReference type="PROSITE" id="PS50005">
    <property type="entry name" value="TPR"/>
    <property type="match status" value="3"/>
</dbReference>
<reference evidence="4 5" key="1">
    <citation type="submission" date="2023-03" db="EMBL/GenBank/DDBJ databases">
        <title>Whole genome sequencing of Methanotrichaceae archaeon M04Ac.</title>
        <authorList>
            <person name="Khomyakova M.A."/>
            <person name="Merkel A.Y."/>
            <person name="Slobodkin A.I."/>
        </authorList>
    </citation>
    <scope>NUCLEOTIDE SEQUENCE [LARGE SCALE GENOMIC DNA]</scope>
    <source>
        <strain evidence="4 5">M04Ac</strain>
    </source>
</reference>
<keyword evidence="2 3" id="KW-0802">TPR repeat</keyword>
<keyword evidence="5" id="KW-1185">Reference proteome</keyword>